<dbReference type="GO" id="GO:0006400">
    <property type="term" value="P:tRNA modification"/>
    <property type="evidence" value="ECO:0007669"/>
    <property type="project" value="UniProtKB-UniRule"/>
</dbReference>
<dbReference type="Gene3D" id="3.30.70.100">
    <property type="match status" value="1"/>
</dbReference>
<dbReference type="EMBL" id="SJPS01000015">
    <property type="protein sequence ID" value="TWU20372.1"/>
    <property type="molecule type" value="Genomic_DNA"/>
</dbReference>
<sequence length="285" mass="31807">MDTTQEDLSECCPQTHFLNVAAYKFTPLTGLFERRERLREYARDLGLKGTILLSPEGVNLFVAGPPGEVRLLLDKLTNDAEIGPLEVKESISDSQPFSRMLVKVKNEIIAFGVPGIDPVNKPTKKISPTELKSWLDEGRPCLLLDVRNNYEVGLGTFENALPIGVDHFRHFPAAVAGLPPETKEQPIVMFCTGGIRCEKAGPFMQQAGFPEVYQLSGGILKYFEDCGDIHYQGECFVFDKRVALDANLQETDTEMCFACQELLSLEDQQSPDYIIGEQCPYCCEQ</sequence>
<dbReference type="Pfam" id="PF17773">
    <property type="entry name" value="UPF0176_N"/>
    <property type="match status" value="1"/>
</dbReference>
<name>A0A5C6C891_9BACT</name>
<dbReference type="OrthoDB" id="9784108at2"/>
<dbReference type="SUPFAM" id="SSF52821">
    <property type="entry name" value="Rhodanese/Cell cycle control phosphatase"/>
    <property type="match status" value="1"/>
</dbReference>
<dbReference type="Pfam" id="PF00581">
    <property type="entry name" value="Rhodanese"/>
    <property type="match status" value="1"/>
</dbReference>
<evidence type="ECO:0000313" key="4">
    <source>
        <dbReference type="Proteomes" id="UP000318437"/>
    </source>
</evidence>
<dbReference type="InterPro" id="IPR020936">
    <property type="entry name" value="TrhO"/>
</dbReference>
<dbReference type="HAMAP" id="MF_00469">
    <property type="entry name" value="TrhO"/>
    <property type="match status" value="1"/>
</dbReference>
<keyword evidence="1" id="KW-0560">Oxidoreductase</keyword>
<dbReference type="PANTHER" id="PTHR43268">
    <property type="entry name" value="THIOSULFATE SULFURTRANSFERASE/RHODANESE-LIKE DOMAIN-CONTAINING PROTEIN 2"/>
    <property type="match status" value="1"/>
</dbReference>
<dbReference type="AlphaFoldDB" id="A0A5C6C891"/>
<dbReference type="RefSeq" id="WP_146453154.1">
    <property type="nucleotide sequence ID" value="NZ_SJPS01000015.1"/>
</dbReference>
<comment type="similarity">
    <text evidence="1">Belongs to the TrhO family.</text>
</comment>
<dbReference type="Proteomes" id="UP000318437">
    <property type="component" value="Unassembled WGS sequence"/>
</dbReference>
<keyword evidence="3" id="KW-0808">Transferase</keyword>
<dbReference type="GO" id="GO:0016705">
    <property type="term" value="F:oxidoreductase activity, acting on paired donors, with incorporation or reduction of molecular oxygen"/>
    <property type="evidence" value="ECO:0007669"/>
    <property type="project" value="UniProtKB-UniRule"/>
</dbReference>
<evidence type="ECO:0000256" key="1">
    <source>
        <dbReference type="HAMAP-Rule" id="MF_00469"/>
    </source>
</evidence>
<dbReference type="EC" id="1.14.-.-" evidence="1"/>
<keyword evidence="1" id="KW-0819">tRNA processing</keyword>
<reference evidence="3 4" key="1">
    <citation type="submission" date="2019-02" db="EMBL/GenBank/DDBJ databases">
        <title>Deep-cultivation of Planctomycetes and their phenomic and genomic characterization uncovers novel biology.</title>
        <authorList>
            <person name="Wiegand S."/>
            <person name="Jogler M."/>
            <person name="Boedeker C."/>
            <person name="Pinto D."/>
            <person name="Vollmers J."/>
            <person name="Rivas-Marin E."/>
            <person name="Kohn T."/>
            <person name="Peeters S.H."/>
            <person name="Heuer A."/>
            <person name="Rast P."/>
            <person name="Oberbeckmann S."/>
            <person name="Bunk B."/>
            <person name="Jeske O."/>
            <person name="Meyerdierks A."/>
            <person name="Storesund J.E."/>
            <person name="Kallscheuer N."/>
            <person name="Luecker S."/>
            <person name="Lage O.M."/>
            <person name="Pohl T."/>
            <person name="Merkel B.J."/>
            <person name="Hornburger P."/>
            <person name="Mueller R.-W."/>
            <person name="Bruemmer F."/>
            <person name="Labrenz M."/>
            <person name="Spormann A.M."/>
            <person name="Op Den Camp H."/>
            <person name="Overmann J."/>
            <person name="Amann R."/>
            <person name="Jetten M.S.M."/>
            <person name="Mascher T."/>
            <person name="Medema M.H."/>
            <person name="Devos D.P."/>
            <person name="Kaster A.-K."/>
            <person name="Ovreas L."/>
            <person name="Rohde M."/>
            <person name="Galperin M.Y."/>
            <person name="Jogler C."/>
        </authorList>
    </citation>
    <scope>NUCLEOTIDE SEQUENCE [LARGE SCALE GENOMIC DNA]</scope>
    <source>
        <strain evidence="3 4">Pla144</strain>
    </source>
</reference>
<proteinExistence type="inferred from homology"/>
<dbReference type="InterPro" id="IPR040503">
    <property type="entry name" value="TRHO_N"/>
</dbReference>
<comment type="caution">
    <text evidence="3">The sequence shown here is derived from an EMBL/GenBank/DDBJ whole genome shotgun (WGS) entry which is preliminary data.</text>
</comment>
<accession>A0A5C6C891</accession>
<dbReference type="InterPro" id="IPR036873">
    <property type="entry name" value="Rhodanese-like_dom_sf"/>
</dbReference>
<dbReference type="InterPro" id="IPR001763">
    <property type="entry name" value="Rhodanese-like_dom"/>
</dbReference>
<gene>
    <name evidence="3" type="primary">moeZ_2</name>
    <name evidence="1" type="synonym">trhO</name>
    <name evidence="3" type="ORF">Pla144_49470</name>
</gene>
<dbReference type="PANTHER" id="PTHR43268:SF3">
    <property type="entry name" value="RHODANESE-LIKE DOMAIN-CONTAINING PROTEIN 7-RELATED"/>
    <property type="match status" value="1"/>
</dbReference>
<feature type="domain" description="Rhodanese" evidence="2">
    <location>
        <begin position="137"/>
        <end position="231"/>
    </location>
</feature>
<dbReference type="Gene3D" id="3.40.250.10">
    <property type="entry name" value="Rhodanese-like domain"/>
    <property type="match status" value="1"/>
</dbReference>
<keyword evidence="3" id="KW-0548">Nucleotidyltransferase</keyword>
<dbReference type="SMART" id="SM00450">
    <property type="entry name" value="RHOD"/>
    <property type="match status" value="1"/>
</dbReference>
<dbReference type="GO" id="GO:0016779">
    <property type="term" value="F:nucleotidyltransferase activity"/>
    <property type="evidence" value="ECO:0007669"/>
    <property type="project" value="UniProtKB-KW"/>
</dbReference>
<dbReference type="PROSITE" id="PS50206">
    <property type="entry name" value="RHODANESE_3"/>
    <property type="match status" value="1"/>
</dbReference>
<protein>
    <recommendedName>
        <fullName evidence="1">tRNA uridine(34) hydroxylase</fullName>
        <ecNumber evidence="1">1.14.-.-</ecNumber>
    </recommendedName>
    <alternativeName>
        <fullName evidence="1">tRNA hydroxylation protein O</fullName>
    </alternativeName>
</protein>
<comment type="catalytic activity">
    <reaction evidence="1">
        <text>uridine(34) in tRNA + AH2 + O2 = 5-hydroxyuridine(34) in tRNA + A + H2O</text>
        <dbReference type="Rhea" id="RHEA:64224"/>
        <dbReference type="Rhea" id="RHEA-COMP:11727"/>
        <dbReference type="Rhea" id="RHEA-COMP:13381"/>
        <dbReference type="ChEBI" id="CHEBI:13193"/>
        <dbReference type="ChEBI" id="CHEBI:15377"/>
        <dbReference type="ChEBI" id="CHEBI:15379"/>
        <dbReference type="ChEBI" id="CHEBI:17499"/>
        <dbReference type="ChEBI" id="CHEBI:65315"/>
        <dbReference type="ChEBI" id="CHEBI:136877"/>
    </reaction>
</comment>
<comment type="function">
    <text evidence="1">Catalyzes oxygen-dependent 5-hydroxyuridine (ho5U) modification at position 34 in tRNAs.</text>
</comment>
<keyword evidence="4" id="KW-1185">Reference proteome</keyword>
<organism evidence="3 4">
    <name type="scientific">Bythopirellula polymerisocia</name>
    <dbReference type="NCBI Taxonomy" id="2528003"/>
    <lineage>
        <taxon>Bacteria</taxon>
        <taxon>Pseudomonadati</taxon>
        <taxon>Planctomycetota</taxon>
        <taxon>Planctomycetia</taxon>
        <taxon>Pirellulales</taxon>
        <taxon>Lacipirellulaceae</taxon>
        <taxon>Bythopirellula</taxon>
    </lineage>
</organism>
<evidence type="ECO:0000313" key="3">
    <source>
        <dbReference type="EMBL" id="TWU20372.1"/>
    </source>
</evidence>
<evidence type="ECO:0000259" key="2">
    <source>
        <dbReference type="PROSITE" id="PS50206"/>
    </source>
</evidence>